<dbReference type="CDD" id="cd00995">
    <property type="entry name" value="PBP2_NikA_DppA_OppA_like"/>
    <property type="match status" value="1"/>
</dbReference>
<feature type="compositionally biased region" description="Low complexity" evidence="2">
    <location>
        <begin position="470"/>
        <end position="488"/>
    </location>
</feature>
<feature type="domain" description="Solute-binding protein family 5" evidence="3">
    <location>
        <begin position="507"/>
        <end position="661"/>
    </location>
</feature>
<feature type="domain" description="Solute-binding protein family 5" evidence="3">
    <location>
        <begin position="277"/>
        <end position="434"/>
    </location>
</feature>
<dbReference type="PROSITE" id="PS51257">
    <property type="entry name" value="PROKAR_LIPOPROTEIN"/>
    <property type="match status" value="1"/>
</dbReference>
<comment type="caution">
    <text evidence="4">The sequence shown here is derived from an EMBL/GenBank/DDBJ whole genome shotgun (WGS) entry which is preliminary data.</text>
</comment>
<dbReference type="OrthoDB" id="233597at2157"/>
<dbReference type="AlphaFoldDB" id="M0P6R9"/>
<evidence type="ECO:0000313" key="4">
    <source>
        <dbReference type="EMBL" id="EMA65766.1"/>
    </source>
</evidence>
<dbReference type="SUPFAM" id="SSF53850">
    <property type="entry name" value="Periplasmic binding protein-like II"/>
    <property type="match status" value="2"/>
</dbReference>
<dbReference type="Gene3D" id="3.40.190.10">
    <property type="entry name" value="Periplasmic binding protein-like II"/>
    <property type="match status" value="1"/>
</dbReference>
<dbReference type="GO" id="GO:1904680">
    <property type="term" value="F:peptide transmembrane transporter activity"/>
    <property type="evidence" value="ECO:0007669"/>
    <property type="project" value="TreeGrafter"/>
</dbReference>
<evidence type="ECO:0000259" key="3">
    <source>
        <dbReference type="Pfam" id="PF00496"/>
    </source>
</evidence>
<sequence length="670" mass="72803">MTRQIGRRKALAGVGTAVLSAGCIGRVRNIAGRDRPGQLSLEINTMPADNDPNGIRIARQLAENAEAVGIEMQINTMSLRDLRRRVLLNHNFDIYVGQFREAEPFDPDVLYSLTHSRFGAETGWQNPFGFADFGVDELLSEQRTAEGDRRRSVVSELQEALVDRQPFTVVAFPDALTAIRDERFEGWGAQQPLSIEGLLGLEHRGSSGDETGDDAETDGDTETDGDGDEADTATLELVTTDQRVTENWNPIAPEYRRYGTFTSLLYDQLVRMDGDEAIPWLAAAWERSDPETFEVTLRDAQWHDGEPVSADDVAFTYEFLGDTSMGNVEAPVPAPRFRGRTSLVQSVTAVDDATVRFEIGDVSRRVGLRALQVPILPEHVWRERTSVATIAGFEFDGETTEAVVSNNENPVGSGPMRLVEATAEESVVFERNAEHFLVRAGQDGGVETEAETGGETTNATVSDDGTTNMTTSDGATNGGTTNDGTTESGDGDVTGSSSIDGIPERFRGKPAFERLRVEVAPSDIAAVQAVGDGLADATFSNLGPDSVPRLGREADARLVSTRSAAFYHIGYNTRRAPLSNPRFRGVLASLIDKPLLVDEAFEGYAQPAASPLAASPEWVPEGLQWSEDDTDPVHPFLGEDGAVDVEAARDELREAGYRFGENGRLLSRDQ</sequence>
<organism evidence="4 5">
    <name type="scientific">Halorubrum aidingense JCM 13560</name>
    <dbReference type="NCBI Taxonomy" id="1230454"/>
    <lineage>
        <taxon>Archaea</taxon>
        <taxon>Methanobacteriati</taxon>
        <taxon>Methanobacteriota</taxon>
        <taxon>Stenosarchaea group</taxon>
        <taxon>Halobacteria</taxon>
        <taxon>Halobacteriales</taxon>
        <taxon>Haloferacaceae</taxon>
        <taxon>Halorubrum</taxon>
    </lineage>
</organism>
<feature type="region of interest" description="Disordered" evidence="2">
    <location>
        <begin position="201"/>
        <end position="230"/>
    </location>
</feature>
<evidence type="ECO:0000313" key="5">
    <source>
        <dbReference type="Proteomes" id="UP000011575"/>
    </source>
</evidence>
<name>M0P6R9_9EURY</name>
<dbReference type="STRING" id="1230454.C461_13736"/>
<reference evidence="4 5" key="1">
    <citation type="journal article" date="2014" name="PLoS Genet.">
        <title>Phylogenetically driven sequencing of extremely halophilic archaea reveals strategies for static and dynamic osmo-response.</title>
        <authorList>
            <person name="Becker E.A."/>
            <person name="Seitzer P.M."/>
            <person name="Tritt A."/>
            <person name="Larsen D."/>
            <person name="Krusor M."/>
            <person name="Yao A.I."/>
            <person name="Wu D."/>
            <person name="Madern D."/>
            <person name="Eisen J.A."/>
            <person name="Darling A.E."/>
            <person name="Facciotti M.T."/>
        </authorList>
    </citation>
    <scope>NUCLEOTIDE SEQUENCE [LARGE SCALE GENOMIC DNA]</scope>
    <source>
        <strain evidence="4 5">JCM 13560</strain>
    </source>
</reference>
<dbReference type="Proteomes" id="UP000011575">
    <property type="component" value="Unassembled WGS sequence"/>
</dbReference>
<keyword evidence="5" id="KW-1185">Reference proteome</keyword>
<dbReference type="GO" id="GO:0042884">
    <property type="term" value="P:microcin transport"/>
    <property type="evidence" value="ECO:0007669"/>
    <property type="project" value="TreeGrafter"/>
</dbReference>
<feature type="region of interest" description="Disordered" evidence="2">
    <location>
        <begin position="443"/>
        <end position="504"/>
    </location>
</feature>
<dbReference type="PANTHER" id="PTHR30290">
    <property type="entry name" value="PERIPLASMIC BINDING COMPONENT OF ABC TRANSPORTER"/>
    <property type="match status" value="1"/>
</dbReference>
<dbReference type="InterPro" id="IPR039424">
    <property type="entry name" value="SBP_5"/>
</dbReference>
<dbReference type="Pfam" id="PF00496">
    <property type="entry name" value="SBP_bac_5"/>
    <property type="match status" value="2"/>
</dbReference>
<feature type="compositionally biased region" description="Acidic residues" evidence="2">
    <location>
        <begin position="210"/>
        <end position="230"/>
    </location>
</feature>
<dbReference type="EMBL" id="AOJI01000032">
    <property type="protein sequence ID" value="EMA65766.1"/>
    <property type="molecule type" value="Genomic_DNA"/>
</dbReference>
<keyword evidence="1" id="KW-0732">Signal</keyword>
<accession>M0P6R9</accession>
<gene>
    <name evidence="4" type="ORF">C461_13736</name>
</gene>
<dbReference type="PATRIC" id="fig|1230454.4.peg.2764"/>
<evidence type="ECO:0000256" key="1">
    <source>
        <dbReference type="ARBA" id="ARBA00022729"/>
    </source>
</evidence>
<dbReference type="InterPro" id="IPR000914">
    <property type="entry name" value="SBP_5_dom"/>
</dbReference>
<protein>
    <submittedName>
        <fullName evidence="4">Extracellular solute-binding protein family 5</fullName>
    </submittedName>
</protein>
<dbReference type="GO" id="GO:0015833">
    <property type="term" value="P:peptide transport"/>
    <property type="evidence" value="ECO:0007669"/>
    <property type="project" value="TreeGrafter"/>
</dbReference>
<dbReference type="RefSeq" id="WP_008002168.1">
    <property type="nucleotide sequence ID" value="NZ_AOJI01000032.1"/>
</dbReference>
<proteinExistence type="predicted"/>
<dbReference type="PANTHER" id="PTHR30290:SF64">
    <property type="entry name" value="ABC TRANSPORTER PERIPLASMIC BINDING PROTEIN"/>
    <property type="match status" value="1"/>
</dbReference>
<feature type="compositionally biased region" description="Polar residues" evidence="2">
    <location>
        <begin position="458"/>
        <end position="469"/>
    </location>
</feature>
<evidence type="ECO:0000256" key="2">
    <source>
        <dbReference type="SAM" id="MobiDB-lite"/>
    </source>
</evidence>
<dbReference type="Gene3D" id="3.10.105.10">
    <property type="entry name" value="Dipeptide-binding Protein, Domain 3"/>
    <property type="match status" value="2"/>
</dbReference>